<dbReference type="EMBL" id="SMRU01000014">
    <property type="protein sequence ID" value="TDF94919.1"/>
    <property type="molecule type" value="Genomic_DNA"/>
</dbReference>
<evidence type="ECO:0000313" key="2">
    <source>
        <dbReference type="EMBL" id="TDF94919.1"/>
    </source>
</evidence>
<feature type="transmembrane region" description="Helical" evidence="1">
    <location>
        <begin position="84"/>
        <end position="110"/>
    </location>
</feature>
<feature type="transmembrane region" description="Helical" evidence="1">
    <location>
        <begin position="313"/>
        <end position="336"/>
    </location>
</feature>
<keyword evidence="1" id="KW-1133">Transmembrane helix</keyword>
<feature type="transmembrane region" description="Helical" evidence="1">
    <location>
        <begin position="277"/>
        <end position="301"/>
    </location>
</feature>
<accession>A0A4R5KHH0</accession>
<evidence type="ECO:0000256" key="1">
    <source>
        <dbReference type="SAM" id="Phobius"/>
    </source>
</evidence>
<sequence length="583" mass="62833">MSGRSPARWVRAIGSRNALSLWSWLLTLPIALTVMNMFLGTNTLVEEGDGTALIFAAHLVLGLLGFLLRPLITARSSPGSRMTTAFGAFAFLGACRPLVVAGAAGVLNIADLSEDLWARVLINAGAALVVLPVLAVLVDSVRGHALLERRLRKARATIQAQLGFDEDQLRSIRSSYVGELSERLEAAFSASTTAALDRSGASHLLRTIADEVVRPMSHRLFHDHTPWPVATAVPRSPSRAESVLGLVRSVRPAPVGLPVLLFAILVGVRLLTQYGALFLLVQWVAAGVILLAGNIAAARLTRRTTDTVRRLSVMVLCYVCATAVSASVTCLLLDMFGFAPVFYWNALWAYPLTAVTISVLKAADRQLRRHQLILAHSLNQQLRLADRTHQQLLHTRRRVARVLHNSVQGNLIASALAMAGPGSGLVTEDPSSVRNILSQAVDRAQNEILAEPSDPSANSSARIQDLLSTWERVLNLTCEIEPEVWNLCDDDPARADAIIEVLSEGFTNAIRHGEGNSVRVSMSTPDSDQPLRTAGEILVTISSPGRLQPQPGLSLGMTTLQALVSELTLSEEGDNVVLRVVVA</sequence>
<feature type="transmembrane region" description="Helical" evidence="1">
    <location>
        <begin position="253"/>
        <end position="271"/>
    </location>
</feature>
<name>A0A4R5KHH0_9MICC</name>
<reference evidence="2 3" key="1">
    <citation type="submission" date="2019-03" db="EMBL/GenBank/DDBJ databases">
        <title>Whole genome sequence of Arthrobacter sp JH1-1.</title>
        <authorList>
            <person name="Trinh H.N."/>
        </authorList>
    </citation>
    <scope>NUCLEOTIDE SEQUENCE [LARGE SCALE GENOMIC DNA]</scope>
    <source>
        <strain evidence="2 3">JH1-1</strain>
    </source>
</reference>
<evidence type="ECO:0000313" key="3">
    <source>
        <dbReference type="Proteomes" id="UP000295511"/>
    </source>
</evidence>
<proteinExistence type="predicted"/>
<gene>
    <name evidence="2" type="ORF">E1809_12905</name>
</gene>
<organism evidence="2 3">
    <name type="scientific">Arthrobacter terricola</name>
    <dbReference type="NCBI Taxonomy" id="2547396"/>
    <lineage>
        <taxon>Bacteria</taxon>
        <taxon>Bacillati</taxon>
        <taxon>Actinomycetota</taxon>
        <taxon>Actinomycetes</taxon>
        <taxon>Micrococcales</taxon>
        <taxon>Micrococcaceae</taxon>
        <taxon>Arthrobacter</taxon>
    </lineage>
</organism>
<dbReference type="Gene3D" id="6.10.250.2870">
    <property type="match status" value="1"/>
</dbReference>
<comment type="caution">
    <text evidence="2">The sequence shown here is derived from an EMBL/GenBank/DDBJ whole genome shotgun (WGS) entry which is preliminary data.</text>
</comment>
<feature type="transmembrane region" description="Helical" evidence="1">
    <location>
        <begin position="51"/>
        <end position="72"/>
    </location>
</feature>
<keyword evidence="3" id="KW-1185">Reference proteome</keyword>
<keyword evidence="1" id="KW-0812">Transmembrane</keyword>
<keyword evidence="1" id="KW-0472">Membrane</keyword>
<evidence type="ECO:0008006" key="4">
    <source>
        <dbReference type="Google" id="ProtNLM"/>
    </source>
</evidence>
<protein>
    <recommendedName>
        <fullName evidence="4">Signal transduction histidine kinase</fullName>
    </recommendedName>
</protein>
<feature type="transmembrane region" description="Helical" evidence="1">
    <location>
        <begin position="342"/>
        <end position="360"/>
    </location>
</feature>
<feature type="transmembrane region" description="Helical" evidence="1">
    <location>
        <begin position="116"/>
        <end position="138"/>
    </location>
</feature>
<dbReference type="Proteomes" id="UP000295511">
    <property type="component" value="Unassembled WGS sequence"/>
</dbReference>
<dbReference type="AlphaFoldDB" id="A0A4R5KHH0"/>
<feature type="transmembrane region" description="Helical" evidence="1">
    <location>
        <begin position="21"/>
        <end position="39"/>
    </location>
</feature>